<dbReference type="GO" id="GO:0006950">
    <property type="term" value="P:response to stress"/>
    <property type="evidence" value="ECO:0007669"/>
    <property type="project" value="TreeGrafter"/>
</dbReference>
<sequence>MSDVAQRLKDLAEFRYQVRRFIGFSEAASEVDGVSGQQYQMLQVVGAAETRATISYIAERMVLRHNSAVELVDRAVKAGVARRVADESDHRRSVVEMTDKGREVLMRLVEEHVAELKRVGPEIVRALDAVVGQ</sequence>
<dbReference type="Proteomes" id="UP000199024">
    <property type="component" value="Unassembled WGS sequence"/>
</dbReference>
<dbReference type="SMART" id="SM00347">
    <property type="entry name" value="HTH_MARR"/>
    <property type="match status" value="1"/>
</dbReference>
<dbReference type="Pfam" id="PF12802">
    <property type="entry name" value="MarR_2"/>
    <property type="match status" value="1"/>
</dbReference>
<name>A0A1I6N175_9BACT</name>
<organism evidence="2 3">
    <name type="scientific">Granulicella pectinivorans</name>
    <dbReference type="NCBI Taxonomy" id="474950"/>
    <lineage>
        <taxon>Bacteria</taxon>
        <taxon>Pseudomonadati</taxon>
        <taxon>Acidobacteriota</taxon>
        <taxon>Terriglobia</taxon>
        <taxon>Terriglobales</taxon>
        <taxon>Acidobacteriaceae</taxon>
        <taxon>Granulicella</taxon>
    </lineage>
</organism>
<keyword evidence="3" id="KW-1185">Reference proteome</keyword>
<proteinExistence type="predicted"/>
<gene>
    <name evidence="2" type="ORF">SAMN05421771_4290</name>
</gene>
<dbReference type="GO" id="GO:0003700">
    <property type="term" value="F:DNA-binding transcription factor activity"/>
    <property type="evidence" value="ECO:0007669"/>
    <property type="project" value="InterPro"/>
</dbReference>
<dbReference type="EMBL" id="FOZL01000002">
    <property type="protein sequence ID" value="SFS21680.1"/>
    <property type="molecule type" value="Genomic_DNA"/>
</dbReference>
<evidence type="ECO:0000259" key="1">
    <source>
        <dbReference type="PROSITE" id="PS50995"/>
    </source>
</evidence>
<dbReference type="RefSeq" id="WP_089843709.1">
    <property type="nucleotide sequence ID" value="NZ_FOZL01000002.1"/>
</dbReference>
<dbReference type="InterPro" id="IPR036388">
    <property type="entry name" value="WH-like_DNA-bd_sf"/>
</dbReference>
<evidence type="ECO:0000313" key="3">
    <source>
        <dbReference type="Proteomes" id="UP000199024"/>
    </source>
</evidence>
<dbReference type="Gene3D" id="1.10.10.10">
    <property type="entry name" value="Winged helix-like DNA-binding domain superfamily/Winged helix DNA-binding domain"/>
    <property type="match status" value="1"/>
</dbReference>
<dbReference type="SUPFAM" id="SSF46785">
    <property type="entry name" value="Winged helix' DNA-binding domain"/>
    <property type="match status" value="1"/>
</dbReference>
<dbReference type="PROSITE" id="PS50995">
    <property type="entry name" value="HTH_MARR_2"/>
    <property type="match status" value="1"/>
</dbReference>
<dbReference type="InterPro" id="IPR036390">
    <property type="entry name" value="WH_DNA-bd_sf"/>
</dbReference>
<accession>A0A1I6N175</accession>
<dbReference type="OrthoDB" id="9807800at2"/>
<feature type="domain" description="HTH marR-type" evidence="1">
    <location>
        <begin position="1"/>
        <end position="133"/>
    </location>
</feature>
<dbReference type="InterPro" id="IPR000835">
    <property type="entry name" value="HTH_MarR-typ"/>
</dbReference>
<dbReference type="AlphaFoldDB" id="A0A1I6N175"/>
<dbReference type="PANTHER" id="PTHR33164:SF43">
    <property type="entry name" value="HTH-TYPE TRANSCRIPTIONAL REPRESSOR YETL"/>
    <property type="match status" value="1"/>
</dbReference>
<protein>
    <submittedName>
        <fullName evidence="2">MarR family protein</fullName>
    </submittedName>
</protein>
<dbReference type="PANTHER" id="PTHR33164">
    <property type="entry name" value="TRANSCRIPTIONAL REGULATOR, MARR FAMILY"/>
    <property type="match status" value="1"/>
</dbReference>
<dbReference type="STRING" id="474950.SAMN05421771_4290"/>
<dbReference type="InterPro" id="IPR039422">
    <property type="entry name" value="MarR/SlyA-like"/>
</dbReference>
<reference evidence="2 3" key="1">
    <citation type="submission" date="2016-10" db="EMBL/GenBank/DDBJ databases">
        <authorList>
            <person name="de Groot N.N."/>
        </authorList>
    </citation>
    <scope>NUCLEOTIDE SEQUENCE [LARGE SCALE GENOMIC DNA]</scope>
    <source>
        <strain evidence="2 3">DSM 21001</strain>
    </source>
</reference>
<evidence type="ECO:0000313" key="2">
    <source>
        <dbReference type="EMBL" id="SFS21680.1"/>
    </source>
</evidence>